<organism evidence="1 2">
    <name type="scientific">Spodoptera exigua</name>
    <name type="common">Beet armyworm</name>
    <name type="synonym">Noctua fulgens</name>
    <dbReference type="NCBI Taxonomy" id="7107"/>
    <lineage>
        <taxon>Eukaryota</taxon>
        <taxon>Metazoa</taxon>
        <taxon>Ecdysozoa</taxon>
        <taxon>Arthropoda</taxon>
        <taxon>Hexapoda</taxon>
        <taxon>Insecta</taxon>
        <taxon>Pterygota</taxon>
        <taxon>Neoptera</taxon>
        <taxon>Endopterygota</taxon>
        <taxon>Lepidoptera</taxon>
        <taxon>Glossata</taxon>
        <taxon>Ditrysia</taxon>
        <taxon>Noctuoidea</taxon>
        <taxon>Noctuidae</taxon>
        <taxon>Amphipyrinae</taxon>
        <taxon>Spodoptera</taxon>
    </lineage>
</organism>
<accession>A0A835GBN8</accession>
<sequence>MSEYSDLVKIHESVQESVTRRMNEVEAQIQSAGQAKDTVAKVAEEFRSFRELIFKILGLLRSQINECSRRIDDMETRHRRKALVFQGLVEAEKEDCRKLICNVIKSKMSLDISESLITVCHRLGVGQKDHHRPILVRFNSLDLKASVWRAKAGLRGSTYSVKEFLTRTRQTVFTKARQHFGMRSCWTQDGVIHVKTGDGSRHKVTSMEALDSLLLKFPRAPGNKTDDRPTVGNLKK</sequence>
<dbReference type="AlphaFoldDB" id="A0A835GBN8"/>
<name>A0A835GBN8_SPOEX</name>
<gene>
    <name evidence="1" type="ORF">HW555_009598</name>
</gene>
<proteinExistence type="predicted"/>
<protein>
    <submittedName>
        <fullName evidence="1">Uncharacterized protein</fullName>
    </submittedName>
</protein>
<evidence type="ECO:0000313" key="1">
    <source>
        <dbReference type="EMBL" id="KAF9411681.1"/>
    </source>
</evidence>
<dbReference type="EMBL" id="JACKWZ010000217">
    <property type="protein sequence ID" value="KAF9411681.1"/>
    <property type="molecule type" value="Genomic_DNA"/>
</dbReference>
<evidence type="ECO:0000313" key="2">
    <source>
        <dbReference type="Proteomes" id="UP000648187"/>
    </source>
</evidence>
<dbReference type="Proteomes" id="UP000648187">
    <property type="component" value="Unassembled WGS sequence"/>
</dbReference>
<comment type="caution">
    <text evidence="1">The sequence shown here is derived from an EMBL/GenBank/DDBJ whole genome shotgun (WGS) entry which is preliminary data.</text>
</comment>
<reference evidence="1" key="1">
    <citation type="submission" date="2020-08" db="EMBL/GenBank/DDBJ databases">
        <title>Spodoptera exigua strain:BAW_Kor-Di-RS1 Genome sequencing and assembly.</title>
        <authorList>
            <person name="Kim J."/>
            <person name="Nam H.Y."/>
            <person name="Kwon M."/>
            <person name="Choi J.H."/>
            <person name="Cho S.R."/>
            <person name="Kim G.-H."/>
        </authorList>
    </citation>
    <scope>NUCLEOTIDE SEQUENCE</scope>
    <source>
        <strain evidence="1">BAW_Kor-Di-RS1</strain>
        <tissue evidence="1">Whole-body</tissue>
    </source>
</reference>
<keyword evidence="2" id="KW-1185">Reference proteome</keyword>